<dbReference type="PANTHER" id="PTHR22642">
    <property type="entry name" value="IMIDAZOLONEPROPIONASE"/>
    <property type="match status" value="1"/>
</dbReference>
<dbReference type="eggNOG" id="COG1574">
    <property type="taxonomic scope" value="Bacteria"/>
</dbReference>
<keyword evidence="3" id="KW-0378">Hydrolase</keyword>
<protein>
    <submittedName>
        <fullName evidence="3">Amidohydrolase 3</fullName>
    </submittedName>
</protein>
<evidence type="ECO:0000259" key="2">
    <source>
        <dbReference type="Pfam" id="PF07969"/>
    </source>
</evidence>
<proteinExistence type="predicted"/>
<reference evidence="3 4" key="1">
    <citation type="journal article" date="2009" name="Stand. Genomic Sci.">
        <title>Complete genome sequence of Pirellula staleyi type strain (ATCC 27377).</title>
        <authorList>
            <person name="Clum A."/>
            <person name="Tindall B.J."/>
            <person name="Sikorski J."/>
            <person name="Ivanova N."/>
            <person name="Mavrommatis K."/>
            <person name="Lucas S."/>
            <person name="Glavina del Rio T."/>
            <person name="Nolan M."/>
            <person name="Chen F."/>
            <person name="Tice H."/>
            <person name="Pitluck S."/>
            <person name="Cheng J.F."/>
            <person name="Chertkov O."/>
            <person name="Brettin T."/>
            <person name="Han C."/>
            <person name="Detter J.C."/>
            <person name="Kuske C."/>
            <person name="Bruce D."/>
            <person name="Goodwin L."/>
            <person name="Ovchinikova G."/>
            <person name="Pati A."/>
            <person name="Mikhailova N."/>
            <person name="Chen A."/>
            <person name="Palaniappan K."/>
            <person name="Land M."/>
            <person name="Hauser L."/>
            <person name="Chang Y.J."/>
            <person name="Jeffries C.D."/>
            <person name="Chain P."/>
            <person name="Rohde M."/>
            <person name="Goker M."/>
            <person name="Bristow J."/>
            <person name="Eisen J.A."/>
            <person name="Markowitz V."/>
            <person name="Hugenholtz P."/>
            <person name="Kyrpides N.C."/>
            <person name="Klenk H.P."/>
            <person name="Lapidus A."/>
        </authorList>
    </citation>
    <scope>NUCLEOTIDE SEQUENCE [LARGE SCALE GENOMIC DNA]</scope>
    <source>
        <strain evidence="4">ATCC 27377 / DSM 6068 / ICPB 4128</strain>
    </source>
</reference>
<dbReference type="PANTHER" id="PTHR22642:SF2">
    <property type="entry name" value="PROTEIN LONG AFTER FAR-RED 3"/>
    <property type="match status" value="1"/>
</dbReference>
<accession>D2R699</accession>
<keyword evidence="4" id="KW-1185">Reference proteome</keyword>
<keyword evidence="1" id="KW-0732">Signal</keyword>
<dbReference type="SUPFAM" id="SSF51338">
    <property type="entry name" value="Composite domain of metallo-dependent hydrolases"/>
    <property type="match status" value="1"/>
</dbReference>
<dbReference type="InterPro" id="IPR032466">
    <property type="entry name" value="Metal_Hydrolase"/>
</dbReference>
<dbReference type="InterPro" id="IPR011059">
    <property type="entry name" value="Metal-dep_hydrolase_composite"/>
</dbReference>
<feature type="domain" description="Amidohydrolase 3" evidence="2">
    <location>
        <begin position="87"/>
        <end position="586"/>
    </location>
</feature>
<sequence precursor="true">MSTSTLLCPHLWGLCFALAALLSAAATTTLADDGVAPISPQLVLVGGKIVTVDDQFRVAEALAVRDGKILRVGTSEEILSLVRDETKVIDLGGKVVIPGLIDSHVHPSSASMHEFDHPVPDMQSIADVLAYIKSRAMVLPEGEWIVVRQVFITRLKEPRYPTRRELDEVAPKHPVLFSTGPDAMCNSLALKLSEITRDTVVTGTGFIEKDRATGELTGLLRNCTRLVKTKSSGKTATEDDRLARLEQLFAAYNRVGITTVADKNASGDDISRYSKLKSEQRLSVRLRLSHALDGSAKIEAIEERLRQIIAHPLTQPDEQLQIIGVKSFLDGGMLTGSAYMREPWGVSEVYSISDPEYRGVRMIDDEKLVAMVRQTAAAGLQFTAHSVGDGAVTALLEAYARVNAETPIAATRPCITHCNFLTTDAIERMHELGVVADIQPAWLYLDARTLHGQFGEKRLRYFQPLKTLIERGVTVGGGSDHMQKLDPLLSINPYDPWLGISTTITREARWFDQKLHAEECLTRAQALRFYTALNARVLRMETFAGTIEPGKQADLVILDRDLLTCDVAEIRGTKVLATYLGGRLVYEAPR</sequence>
<dbReference type="GO" id="GO:0016810">
    <property type="term" value="F:hydrolase activity, acting on carbon-nitrogen (but not peptide) bonds"/>
    <property type="evidence" value="ECO:0007669"/>
    <property type="project" value="InterPro"/>
</dbReference>
<dbReference type="Gene3D" id="3.20.20.140">
    <property type="entry name" value="Metal-dependent hydrolases"/>
    <property type="match status" value="1"/>
</dbReference>
<dbReference type="InterPro" id="IPR033932">
    <property type="entry name" value="YtcJ-like"/>
</dbReference>
<evidence type="ECO:0000313" key="4">
    <source>
        <dbReference type="Proteomes" id="UP000001887"/>
    </source>
</evidence>
<dbReference type="KEGG" id="psl:Psta_0792"/>
<dbReference type="OrthoDB" id="9767366at2"/>
<dbReference type="STRING" id="530564.Psta_0792"/>
<dbReference type="SUPFAM" id="SSF51556">
    <property type="entry name" value="Metallo-dependent hydrolases"/>
    <property type="match status" value="1"/>
</dbReference>
<organism evidence="3 4">
    <name type="scientific">Pirellula staleyi (strain ATCC 27377 / DSM 6068 / ICPB 4128)</name>
    <name type="common">Pirella staleyi</name>
    <dbReference type="NCBI Taxonomy" id="530564"/>
    <lineage>
        <taxon>Bacteria</taxon>
        <taxon>Pseudomonadati</taxon>
        <taxon>Planctomycetota</taxon>
        <taxon>Planctomycetia</taxon>
        <taxon>Pirellulales</taxon>
        <taxon>Pirellulaceae</taxon>
        <taxon>Pirellula</taxon>
    </lineage>
</organism>
<gene>
    <name evidence="3" type="ordered locus">Psta_0792</name>
</gene>
<feature type="signal peptide" evidence="1">
    <location>
        <begin position="1"/>
        <end position="31"/>
    </location>
</feature>
<dbReference type="Gene3D" id="3.10.310.70">
    <property type="match status" value="1"/>
</dbReference>
<evidence type="ECO:0000256" key="1">
    <source>
        <dbReference type="SAM" id="SignalP"/>
    </source>
</evidence>
<dbReference type="Proteomes" id="UP000001887">
    <property type="component" value="Chromosome"/>
</dbReference>
<dbReference type="HOGENOM" id="CLU_009942_4_3_0"/>
<name>D2R699_PIRSD</name>
<dbReference type="AlphaFoldDB" id="D2R699"/>
<evidence type="ECO:0000313" key="3">
    <source>
        <dbReference type="EMBL" id="ADB15477.1"/>
    </source>
</evidence>
<dbReference type="EMBL" id="CP001848">
    <property type="protein sequence ID" value="ADB15477.1"/>
    <property type="molecule type" value="Genomic_DNA"/>
</dbReference>
<dbReference type="InterPro" id="IPR013108">
    <property type="entry name" value="Amidohydro_3"/>
</dbReference>
<dbReference type="Gene3D" id="2.30.40.10">
    <property type="entry name" value="Urease, subunit C, domain 1"/>
    <property type="match status" value="1"/>
</dbReference>
<dbReference type="CDD" id="cd01300">
    <property type="entry name" value="YtcJ_like"/>
    <property type="match status" value="1"/>
</dbReference>
<feature type="chain" id="PRO_5003035503" evidence="1">
    <location>
        <begin position="32"/>
        <end position="590"/>
    </location>
</feature>
<dbReference type="Pfam" id="PF07969">
    <property type="entry name" value="Amidohydro_3"/>
    <property type="match status" value="1"/>
</dbReference>